<proteinExistence type="inferred from homology"/>
<evidence type="ECO:0000256" key="3">
    <source>
        <dbReference type="ARBA" id="ARBA00004277"/>
    </source>
</evidence>
<keyword evidence="7" id="KW-0968">Cytoplasmic vesicle</keyword>
<dbReference type="AlphaFoldDB" id="A0A8T2XE52"/>
<evidence type="ECO:0000313" key="9">
    <source>
        <dbReference type="EMBL" id="KAH8490431.1"/>
    </source>
</evidence>
<keyword evidence="6" id="KW-0168">Coated pit</keyword>
<sequence length="300" mass="33282">MASSFDSFNPEGYQNDPTKQHVQHDYDGCIGDDTSFPGATAPLAQENFSNDNNMHSSEVCGFGMFSPSPEFASTFESEVFETNGGDVGGDDGFFVSDGPLLPEPDEMFERHCQFTESQIRTQVFYIPSSFIMRLNIWIGCAFLQLYLANQEKFHKEADKHYCKAIAEIIPREVPSIDKRRGRKDDEKKPSIAVIQGPKPGKPTDLLRMRQLFLKLKQNPPPHMMPPPPTSAKDGKDAKDEKNGKDAEDVKGEKDGMRENEGKDAKNGKPPSPTAATAAATTSLLHLLKTLPRAVHLTHQN</sequence>
<gene>
    <name evidence="9" type="ORF">H0E87_022822</name>
</gene>
<evidence type="ECO:0000313" key="10">
    <source>
        <dbReference type="Proteomes" id="UP000807159"/>
    </source>
</evidence>
<dbReference type="Proteomes" id="UP000807159">
    <property type="component" value="Chromosome 13"/>
</dbReference>
<reference evidence="9" key="1">
    <citation type="journal article" date="2021" name="J. Hered.">
        <title>Genome Assembly of Salicaceae Populus deltoides (Eastern Cottonwood) I-69 Based on Nanopore Sequencing and Hi-C Technologies.</title>
        <authorList>
            <person name="Bai S."/>
            <person name="Wu H."/>
            <person name="Zhang J."/>
            <person name="Pan Z."/>
            <person name="Zhao W."/>
            <person name="Li Z."/>
            <person name="Tong C."/>
        </authorList>
    </citation>
    <scope>NUCLEOTIDE SEQUENCE</scope>
    <source>
        <tissue evidence="9">Leaf</tissue>
    </source>
</reference>
<feature type="region of interest" description="Disordered" evidence="8">
    <location>
        <begin position="216"/>
        <end position="278"/>
    </location>
</feature>
<dbReference type="GO" id="GO:0032050">
    <property type="term" value="F:clathrin heavy chain binding"/>
    <property type="evidence" value="ECO:0007669"/>
    <property type="project" value="TreeGrafter"/>
</dbReference>
<feature type="compositionally biased region" description="Basic and acidic residues" evidence="8">
    <location>
        <begin position="176"/>
        <end position="189"/>
    </location>
</feature>
<evidence type="ECO:0000256" key="5">
    <source>
        <dbReference type="ARBA" id="ARBA00023136"/>
    </source>
</evidence>
<evidence type="ECO:0000256" key="4">
    <source>
        <dbReference type="ARBA" id="ARBA00005263"/>
    </source>
</evidence>
<comment type="caution">
    <text evidence="9">The sequence shown here is derived from an EMBL/GenBank/DDBJ whole genome shotgun (WGS) entry which is preliminary data.</text>
</comment>
<dbReference type="GO" id="GO:0005198">
    <property type="term" value="F:structural molecule activity"/>
    <property type="evidence" value="ECO:0007669"/>
    <property type="project" value="InterPro"/>
</dbReference>
<dbReference type="GO" id="GO:0006886">
    <property type="term" value="P:intracellular protein transport"/>
    <property type="evidence" value="ECO:0007669"/>
    <property type="project" value="InterPro"/>
</dbReference>
<comment type="function">
    <text evidence="1">Clathrin is the major protein of the polyhedral coat of coated pits and vesicles.</text>
</comment>
<keyword evidence="10" id="KW-1185">Reference proteome</keyword>
<dbReference type="EMBL" id="JACEGQ020000013">
    <property type="protein sequence ID" value="KAH8490431.1"/>
    <property type="molecule type" value="Genomic_DNA"/>
</dbReference>
<comment type="similarity">
    <text evidence="4">Belongs to the clathrin light chain family.</text>
</comment>
<organism evidence="9 10">
    <name type="scientific">Populus deltoides</name>
    <name type="common">Eastern poplar</name>
    <name type="synonym">Eastern cottonwood</name>
    <dbReference type="NCBI Taxonomy" id="3696"/>
    <lineage>
        <taxon>Eukaryota</taxon>
        <taxon>Viridiplantae</taxon>
        <taxon>Streptophyta</taxon>
        <taxon>Embryophyta</taxon>
        <taxon>Tracheophyta</taxon>
        <taxon>Spermatophyta</taxon>
        <taxon>Magnoliopsida</taxon>
        <taxon>eudicotyledons</taxon>
        <taxon>Gunneridae</taxon>
        <taxon>Pentapetalae</taxon>
        <taxon>rosids</taxon>
        <taxon>fabids</taxon>
        <taxon>Malpighiales</taxon>
        <taxon>Salicaceae</taxon>
        <taxon>Saliceae</taxon>
        <taxon>Populus</taxon>
    </lineage>
</organism>
<evidence type="ECO:0000256" key="7">
    <source>
        <dbReference type="ARBA" id="ARBA00023329"/>
    </source>
</evidence>
<evidence type="ECO:0000256" key="1">
    <source>
        <dbReference type="ARBA" id="ARBA00003913"/>
    </source>
</evidence>
<evidence type="ECO:0000256" key="8">
    <source>
        <dbReference type="SAM" id="MobiDB-lite"/>
    </source>
</evidence>
<name>A0A8T2XE52_POPDE</name>
<accession>A0A8T2XE52</accession>
<keyword evidence="5" id="KW-0472">Membrane</keyword>
<evidence type="ECO:0000256" key="2">
    <source>
        <dbReference type="ARBA" id="ARBA00004180"/>
    </source>
</evidence>
<dbReference type="GO" id="GO:0030130">
    <property type="term" value="C:clathrin coat of trans-Golgi network vesicle"/>
    <property type="evidence" value="ECO:0007669"/>
    <property type="project" value="InterPro"/>
</dbReference>
<dbReference type="PANTHER" id="PTHR10639:SF33">
    <property type="entry name" value="CLATHRIN LIGHT CHAIN 1"/>
    <property type="match status" value="1"/>
</dbReference>
<dbReference type="InterPro" id="IPR000996">
    <property type="entry name" value="Clathrin_L-chain"/>
</dbReference>
<dbReference type="GO" id="GO:0030132">
    <property type="term" value="C:clathrin coat of coated pit"/>
    <property type="evidence" value="ECO:0007669"/>
    <property type="project" value="InterPro"/>
</dbReference>
<dbReference type="GO" id="GO:0072583">
    <property type="term" value="P:clathrin-dependent endocytosis"/>
    <property type="evidence" value="ECO:0007669"/>
    <property type="project" value="TreeGrafter"/>
</dbReference>
<evidence type="ECO:0008006" key="11">
    <source>
        <dbReference type="Google" id="ProtNLM"/>
    </source>
</evidence>
<feature type="region of interest" description="Disordered" evidence="8">
    <location>
        <begin position="176"/>
        <end position="203"/>
    </location>
</feature>
<dbReference type="PANTHER" id="PTHR10639">
    <property type="entry name" value="CLATHRIN LIGHT CHAIN"/>
    <property type="match status" value="1"/>
</dbReference>
<feature type="compositionally biased region" description="Basic and acidic residues" evidence="8">
    <location>
        <begin position="232"/>
        <end position="266"/>
    </location>
</feature>
<comment type="subcellular location">
    <subcellularLocation>
        <location evidence="2">Cytoplasmic vesicle membrane</location>
        <topology evidence="2">Peripheral membrane protein</topology>
        <orientation evidence="2">Cytoplasmic side</orientation>
    </subcellularLocation>
    <subcellularLocation>
        <location evidence="3">Membrane</location>
        <location evidence="3">Coated pit</location>
        <topology evidence="3">Peripheral membrane protein</topology>
        <orientation evidence="3">Cytoplasmic side</orientation>
    </subcellularLocation>
</comment>
<evidence type="ECO:0000256" key="6">
    <source>
        <dbReference type="ARBA" id="ARBA00023176"/>
    </source>
</evidence>
<protein>
    <recommendedName>
        <fullName evidence="11">Clathrin light chain</fullName>
    </recommendedName>
</protein>
<feature type="region of interest" description="Disordered" evidence="8">
    <location>
        <begin position="1"/>
        <end position="24"/>
    </location>
</feature>
<feature type="compositionally biased region" description="Pro residues" evidence="8">
    <location>
        <begin position="218"/>
        <end position="229"/>
    </location>
</feature>